<evidence type="ECO:0000313" key="3">
    <source>
        <dbReference type="Proteomes" id="UP001153069"/>
    </source>
</evidence>
<dbReference type="Proteomes" id="UP001153069">
    <property type="component" value="Unassembled WGS sequence"/>
</dbReference>
<sequence length="274" mass="30528">MSSESLSFGACYQGNCACLGYKECGERTCDCGHSRCFHAPHSLTAWKTLEYPAERLARVGVDTGTAVSHLTSALKKTTISRKSSSGASTASASTSTAGMTIPAVLQILYQEGHLTQLQKSPFFLSSLTHLVLFRCFRGDRRLATPIEAVLDLIDALWSRTIRTQAVHRSFPNESSMKTAFCELERMVLRAIQVLEHKQNNTASTRKKKKHMMTRRTTTDQLSLTGVGTMLQSTRPDLWNKPQQQPKKVATRNQKKHNKSQEETMQEANSTNPFS</sequence>
<dbReference type="EMBL" id="CAICTM010000378">
    <property type="protein sequence ID" value="CAB9509198.1"/>
    <property type="molecule type" value="Genomic_DNA"/>
</dbReference>
<feature type="compositionally biased region" description="Basic residues" evidence="1">
    <location>
        <begin position="248"/>
        <end position="257"/>
    </location>
</feature>
<name>A0A9N8HBU7_9STRA</name>
<reference evidence="2" key="1">
    <citation type="submission" date="2020-06" db="EMBL/GenBank/DDBJ databases">
        <authorList>
            <consortium name="Plant Systems Biology data submission"/>
        </authorList>
    </citation>
    <scope>NUCLEOTIDE SEQUENCE</scope>
    <source>
        <strain evidence="2">D6</strain>
    </source>
</reference>
<keyword evidence="3" id="KW-1185">Reference proteome</keyword>
<evidence type="ECO:0000256" key="1">
    <source>
        <dbReference type="SAM" id="MobiDB-lite"/>
    </source>
</evidence>
<feature type="compositionally biased region" description="Polar residues" evidence="1">
    <location>
        <begin position="219"/>
        <end position="245"/>
    </location>
</feature>
<protein>
    <submittedName>
        <fullName evidence="2">Uncharacterized protein</fullName>
    </submittedName>
</protein>
<dbReference type="AlphaFoldDB" id="A0A9N8HBU7"/>
<gene>
    <name evidence="2" type="ORF">SEMRO_379_G130390.1</name>
</gene>
<comment type="caution">
    <text evidence="2">The sequence shown here is derived from an EMBL/GenBank/DDBJ whole genome shotgun (WGS) entry which is preliminary data.</text>
</comment>
<feature type="region of interest" description="Disordered" evidence="1">
    <location>
        <begin position="198"/>
        <end position="274"/>
    </location>
</feature>
<proteinExistence type="predicted"/>
<accession>A0A9N8HBU7</accession>
<evidence type="ECO:0000313" key="2">
    <source>
        <dbReference type="EMBL" id="CAB9509198.1"/>
    </source>
</evidence>
<feature type="compositionally biased region" description="Polar residues" evidence="1">
    <location>
        <begin position="265"/>
        <end position="274"/>
    </location>
</feature>
<feature type="compositionally biased region" description="Basic residues" evidence="1">
    <location>
        <begin position="204"/>
        <end position="213"/>
    </location>
</feature>
<organism evidence="2 3">
    <name type="scientific">Seminavis robusta</name>
    <dbReference type="NCBI Taxonomy" id="568900"/>
    <lineage>
        <taxon>Eukaryota</taxon>
        <taxon>Sar</taxon>
        <taxon>Stramenopiles</taxon>
        <taxon>Ochrophyta</taxon>
        <taxon>Bacillariophyta</taxon>
        <taxon>Bacillariophyceae</taxon>
        <taxon>Bacillariophycidae</taxon>
        <taxon>Naviculales</taxon>
        <taxon>Naviculaceae</taxon>
        <taxon>Seminavis</taxon>
    </lineage>
</organism>